<evidence type="ECO:0000256" key="1">
    <source>
        <dbReference type="SAM" id="Phobius"/>
    </source>
</evidence>
<feature type="transmembrane region" description="Helical" evidence="1">
    <location>
        <begin position="20"/>
        <end position="53"/>
    </location>
</feature>
<dbReference type="EMBL" id="JAROCC010000008">
    <property type="protein sequence ID" value="MDN4608086.1"/>
    <property type="molecule type" value="Genomic_DNA"/>
</dbReference>
<keyword evidence="3" id="KW-1185">Reference proteome</keyword>
<name>A0ABT8JU46_9BACL</name>
<protein>
    <recommendedName>
        <fullName evidence="4">DUF4190 domain-containing protein</fullName>
    </recommendedName>
</protein>
<gene>
    <name evidence="2" type="ORF">P5G49_11465</name>
</gene>
<evidence type="ECO:0000313" key="3">
    <source>
        <dbReference type="Proteomes" id="UP001175097"/>
    </source>
</evidence>
<feature type="transmembrane region" description="Helical" evidence="1">
    <location>
        <begin position="60"/>
        <end position="77"/>
    </location>
</feature>
<keyword evidence="1" id="KW-0812">Transmembrane</keyword>
<proteinExistence type="predicted"/>
<organism evidence="2 3">
    <name type="scientific">Sporosarcina highlanderae</name>
    <dbReference type="NCBI Taxonomy" id="3035916"/>
    <lineage>
        <taxon>Bacteria</taxon>
        <taxon>Bacillati</taxon>
        <taxon>Bacillota</taxon>
        <taxon>Bacilli</taxon>
        <taxon>Bacillales</taxon>
        <taxon>Caryophanaceae</taxon>
        <taxon>Sporosarcina</taxon>
    </lineage>
</organism>
<dbReference type="Proteomes" id="UP001175097">
    <property type="component" value="Unassembled WGS sequence"/>
</dbReference>
<sequence>MTQTHNIRIERNTTATLSLIFALIGFIFGIVPVIGVLLMPVWILAFILGIVGLFKRYLRIQAIIGICISLFSFYYHFSLLPGFLI</sequence>
<evidence type="ECO:0000313" key="2">
    <source>
        <dbReference type="EMBL" id="MDN4608086.1"/>
    </source>
</evidence>
<reference evidence="2" key="1">
    <citation type="submission" date="2023-03" db="EMBL/GenBank/DDBJ databases">
        <title>MT1 and MT2 Draft Genomes of Novel Species.</title>
        <authorList>
            <person name="Venkateswaran K."/>
        </authorList>
    </citation>
    <scope>NUCLEOTIDE SEQUENCE</scope>
    <source>
        <strain evidence="2">F6_3S_P_2</strain>
    </source>
</reference>
<keyword evidence="1" id="KW-1133">Transmembrane helix</keyword>
<evidence type="ECO:0008006" key="4">
    <source>
        <dbReference type="Google" id="ProtNLM"/>
    </source>
</evidence>
<comment type="caution">
    <text evidence="2">The sequence shown here is derived from an EMBL/GenBank/DDBJ whole genome shotgun (WGS) entry which is preliminary data.</text>
</comment>
<keyword evidence="1" id="KW-0472">Membrane</keyword>
<dbReference type="RefSeq" id="WP_301243920.1">
    <property type="nucleotide sequence ID" value="NZ_JAROCC010000008.1"/>
</dbReference>
<accession>A0ABT8JU46</accession>